<feature type="domain" description="NADPH-dependent FMN reductase-like" evidence="3">
    <location>
        <begin position="4"/>
        <end position="138"/>
    </location>
</feature>
<dbReference type="OrthoDB" id="6398207at2"/>
<dbReference type="InterPro" id="IPR051796">
    <property type="entry name" value="ISF_SsuE-like"/>
</dbReference>
<evidence type="ECO:0000256" key="1">
    <source>
        <dbReference type="ARBA" id="ARBA00022630"/>
    </source>
</evidence>
<dbReference type="SUPFAM" id="SSF52218">
    <property type="entry name" value="Flavoproteins"/>
    <property type="match status" value="1"/>
</dbReference>
<gene>
    <name evidence="4" type="ORF">DSOUD_2632</name>
</gene>
<dbReference type="PATRIC" id="fig|1603606.3.peg.2857"/>
<keyword evidence="2" id="KW-0288">FMN</keyword>
<keyword evidence="1" id="KW-0285">Flavoprotein</keyword>
<dbReference type="KEGG" id="des:DSOUD_2632"/>
<evidence type="ECO:0000256" key="2">
    <source>
        <dbReference type="ARBA" id="ARBA00022643"/>
    </source>
</evidence>
<proteinExistence type="predicted"/>
<dbReference type="AlphaFoldDB" id="A0A0M4D2U7"/>
<dbReference type="InterPro" id="IPR005025">
    <property type="entry name" value="FMN_Rdtase-like_dom"/>
</dbReference>
<dbReference type="PANTHER" id="PTHR43278:SF2">
    <property type="entry name" value="IRON-SULFUR FLAVOPROTEIN"/>
    <property type="match status" value="1"/>
</dbReference>
<dbReference type="InterPro" id="IPR029039">
    <property type="entry name" value="Flavoprotein-like_sf"/>
</dbReference>
<protein>
    <submittedName>
        <fullName evidence="4">NADPH-dependent FMN reductase</fullName>
    </submittedName>
</protein>
<keyword evidence="5" id="KW-1185">Reference proteome</keyword>
<organism evidence="4 5">
    <name type="scientific">Desulfuromonas soudanensis</name>
    <dbReference type="NCBI Taxonomy" id="1603606"/>
    <lineage>
        <taxon>Bacteria</taxon>
        <taxon>Pseudomonadati</taxon>
        <taxon>Thermodesulfobacteriota</taxon>
        <taxon>Desulfuromonadia</taxon>
        <taxon>Desulfuromonadales</taxon>
        <taxon>Desulfuromonadaceae</taxon>
        <taxon>Desulfuromonas</taxon>
    </lineage>
</organism>
<evidence type="ECO:0000313" key="4">
    <source>
        <dbReference type="EMBL" id="ALC17384.1"/>
    </source>
</evidence>
<accession>A0A0M4D2U7</accession>
<name>A0A0M4D2U7_9BACT</name>
<evidence type="ECO:0000259" key="3">
    <source>
        <dbReference type="Pfam" id="PF03358"/>
    </source>
</evidence>
<dbReference type="Proteomes" id="UP000057158">
    <property type="component" value="Chromosome"/>
</dbReference>
<evidence type="ECO:0000313" key="5">
    <source>
        <dbReference type="Proteomes" id="UP000057158"/>
    </source>
</evidence>
<dbReference type="PANTHER" id="PTHR43278">
    <property type="entry name" value="NAD(P)H-DEPENDENT FMN-CONTAINING OXIDOREDUCTASE YWQN-RELATED"/>
    <property type="match status" value="1"/>
</dbReference>
<dbReference type="GO" id="GO:0016491">
    <property type="term" value="F:oxidoreductase activity"/>
    <property type="evidence" value="ECO:0007669"/>
    <property type="project" value="InterPro"/>
</dbReference>
<dbReference type="STRING" id="1603606.DSOUD_2632"/>
<dbReference type="EMBL" id="CP010802">
    <property type="protein sequence ID" value="ALC17384.1"/>
    <property type="molecule type" value="Genomic_DNA"/>
</dbReference>
<dbReference type="Pfam" id="PF03358">
    <property type="entry name" value="FMN_red"/>
    <property type="match status" value="1"/>
</dbReference>
<reference evidence="4 5" key="1">
    <citation type="submission" date="2015-07" db="EMBL/GenBank/DDBJ databases">
        <title>Isolation and Genomic Characterization of a Novel Halophilic Metal-Reducing Deltaproteobacterium from the Deep Subsurface.</title>
        <authorList>
            <person name="Badalamenti J.P."/>
            <person name="Summers Z.M."/>
            <person name="Gralnick J.A."/>
            <person name="Bond D.R."/>
        </authorList>
    </citation>
    <scope>NUCLEOTIDE SEQUENCE [LARGE SCALE GENOMIC DNA]</scope>
    <source>
        <strain evidence="4 5">WTL</strain>
    </source>
</reference>
<dbReference type="Gene3D" id="3.40.50.360">
    <property type="match status" value="1"/>
</dbReference>
<sequence length="200" mass="21774">MTRKIVAIVGSYRKGGIIDSAIDEILSGAMASGGETEKIYLIDQQIESCRNCRICTQEAEARRGLCVIQDDVDMILNKIESADVIVLGSPINFGTVTAVMKKFMERLICYAYWPWGTGAPKVRSQLRTKQAVVVTSSAAPEIVARFSSNIVKLLKQAAGLLGAKKTEVLYIGLAAMEPKPAISNRIRKKATRLGGKLARE</sequence>